<dbReference type="PANTHER" id="PTHR45036:SF1">
    <property type="entry name" value="METHYLTRANSFERASE LIKE 7A"/>
    <property type="match status" value="1"/>
</dbReference>
<keyword evidence="1" id="KW-1133">Transmembrane helix</keyword>
<dbReference type="InterPro" id="IPR052356">
    <property type="entry name" value="Thiol_S-MT"/>
</dbReference>
<dbReference type="SUPFAM" id="SSF53335">
    <property type="entry name" value="S-adenosyl-L-methionine-dependent methyltransferases"/>
    <property type="match status" value="1"/>
</dbReference>
<evidence type="ECO:0000313" key="4">
    <source>
        <dbReference type="Proteomes" id="UP000828390"/>
    </source>
</evidence>
<keyword evidence="1" id="KW-0812">Transmembrane</keyword>
<reference evidence="3" key="1">
    <citation type="journal article" date="2019" name="bioRxiv">
        <title>The Genome of the Zebra Mussel, Dreissena polymorpha: A Resource for Invasive Species Research.</title>
        <authorList>
            <person name="McCartney M.A."/>
            <person name="Auch B."/>
            <person name="Kono T."/>
            <person name="Mallez S."/>
            <person name="Zhang Y."/>
            <person name="Obille A."/>
            <person name="Becker A."/>
            <person name="Abrahante J.E."/>
            <person name="Garbe J."/>
            <person name="Badalamenti J.P."/>
            <person name="Herman A."/>
            <person name="Mangelson H."/>
            <person name="Liachko I."/>
            <person name="Sullivan S."/>
            <person name="Sone E.D."/>
            <person name="Koren S."/>
            <person name="Silverstein K.A.T."/>
            <person name="Beckman K.B."/>
            <person name="Gohl D.M."/>
        </authorList>
    </citation>
    <scope>NUCLEOTIDE SEQUENCE</scope>
    <source>
        <strain evidence="3">Duluth1</strain>
        <tissue evidence="3">Whole animal</tissue>
    </source>
</reference>
<sequence length="250" mass="28491">MAAEDAAIQQYVLKVGSVLAVVGLLWYYRRMIQQKLFAWFMNKITKRTNRAFYKYKKKVFASVHNYQQAKNRDLSILEVGAGSAANLQFFPVNTELTCLDPNTNFVGYIKSNLEKCNKVVSAEIVQGYAEDMPFKSDTFDVVVSTLVLCSVKDVEKSLREIKRVLKPGGMFVFLEHVADQPKTFIWYSQRFMNPLHRTFADGCETMRNTDQVIANAGFKKVNIDNFKAKGLPFWLRPCIVGTASKLDHST</sequence>
<evidence type="ECO:0000313" key="3">
    <source>
        <dbReference type="EMBL" id="KAH3849287.1"/>
    </source>
</evidence>
<reference evidence="3" key="2">
    <citation type="submission" date="2020-11" db="EMBL/GenBank/DDBJ databases">
        <authorList>
            <person name="McCartney M.A."/>
            <person name="Auch B."/>
            <person name="Kono T."/>
            <person name="Mallez S."/>
            <person name="Becker A."/>
            <person name="Gohl D.M."/>
            <person name="Silverstein K.A.T."/>
            <person name="Koren S."/>
            <person name="Bechman K.B."/>
            <person name="Herman A."/>
            <person name="Abrahante J.E."/>
            <person name="Garbe J."/>
        </authorList>
    </citation>
    <scope>NUCLEOTIDE SEQUENCE</scope>
    <source>
        <strain evidence="3">Duluth1</strain>
        <tissue evidence="3">Whole animal</tissue>
    </source>
</reference>
<dbReference type="PANTHER" id="PTHR45036">
    <property type="entry name" value="METHYLTRANSFERASE LIKE 7B"/>
    <property type="match status" value="1"/>
</dbReference>
<dbReference type="InterPro" id="IPR013216">
    <property type="entry name" value="Methyltransf_11"/>
</dbReference>
<keyword evidence="4" id="KW-1185">Reference proteome</keyword>
<dbReference type="Proteomes" id="UP000828390">
    <property type="component" value="Unassembled WGS sequence"/>
</dbReference>
<dbReference type="AlphaFoldDB" id="A0A9D4R077"/>
<dbReference type="EMBL" id="JAIWYP010000003">
    <property type="protein sequence ID" value="KAH3849287.1"/>
    <property type="molecule type" value="Genomic_DNA"/>
</dbReference>
<gene>
    <name evidence="3" type="ORF">DPMN_091686</name>
</gene>
<evidence type="ECO:0000259" key="2">
    <source>
        <dbReference type="Pfam" id="PF08241"/>
    </source>
</evidence>
<dbReference type="GO" id="GO:0008757">
    <property type="term" value="F:S-adenosylmethionine-dependent methyltransferase activity"/>
    <property type="evidence" value="ECO:0007669"/>
    <property type="project" value="InterPro"/>
</dbReference>
<proteinExistence type="predicted"/>
<dbReference type="InterPro" id="IPR029063">
    <property type="entry name" value="SAM-dependent_MTases_sf"/>
</dbReference>
<feature type="transmembrane region" description="Helical" evidence="1">
    <location>
        <begin position="6"/>
        <end position="28"/>
    </location>
</feature>
<accession>A0A9D4R077</accession>
<dbReference type="Gene3D" id="3.40.50.150">
    <property type="entry name" value="Vaccinia Virus protein VP39"/>
    <property type="match status" value="1"/>
</dbReference>
<dbReference type="OrthoDB" id="416496at2759"/>
<dbReference type="CDD" id="cd02440">
    <property type="entry name" value="AdoMet_MTases"/>
    <property type="match status" value="1"/>
</dbReference>
<evidence type="ECO:0000256" key="1">
    <source>
        <dbReference type="SAM" id="Phobius"/>
    </source>
</evidence>
<protein>
    <recommendedName>
        <fullName evidence="2">Methyltransferase type 11 domain-containing protein</fullName>
    </recommendedName>
</protein>
<name>A0A9D4R077_DREPO</name>
<dbReference type="Pfam" id="PF08241">
    <property type="entry name" value="Methyltransf_11"/>
    <property type="match status" value="1"/>
</dbReference>
<feature type="domain" description="Methyltransferase type 11" evidence="2">
    <location>
        <begin position="77"/>
        <end position="173"/>
    </location>
</feature>
<comment type="caution">
    <text evidence="3">The sequence shown here is derived from an EMBL/GenBank/DDBJ whole genome shotgun (WGS) entry which is preliminary data.</text>
</comment>
<keyword evidence="1" id="KW-0472">Membrane</keyword>
<organism evidence="3 4">
    <name type="scientific">Dreissena polymorpha</name>
    <name type="common">Zebra mussel</name>
    <name type="synonym">Mytilus polymorpha</name>
    <dbReference type="NCBI Taxonomy" id="45954"/>
    <lineage>
        <taxon>Eukaryota</taxon>
        <taxon>Metazoa</taxon>
        <taxon>Spiralia</taxon>
        <taxon>Lophotrochozoa</taxon>
        <taxon>Mollusca</taxon>
        <taxon>Bivalvia</taxon>
        <taxon>Autobranchia</taxon>
        <taxon>Heteroconchia</taxon>
        <taxon>Euheterodonta</taxon>
        <taxon>Imparidentia</taxon>
        <taxon>Neoheterodontei</taxon>
        <taxon>Myida</taxon>
        <taxon>Dreissenoidea</taxon>
        <taxon>Dreissenidae</taxon>
        <taxon>Dreissena</taxon>
    </lineage>
</organism>